<name>A0ABR2PKB3_9ROSI</name>
<dbReference type="EMBL" id="JBBPBN010000057">
    <property type="protein sequence ID" value="KAK8988840.1"/>
    <property type="molecule type" value="Genomic_DNA"/>
</dbReference>
<dbReference type="InterPro" id="IPR029063">
    <property type="entry name" value="SAM-dependent_MTases_sf"/>
</dbReference>
<organism evidence="1 2">
    <name type="scientific">Hibiscus sabdariffa</name>
    <name type="common">roselle</name>
    <dbReference type="NCBI Taxonomy" id="183260"/>
    <lineage>
        <taxon>Eukaryota</taxon>
        <taxon>Viridiplantae</taxon>
        <taxon>Streptophyta</taxon>
        <taxon>Embryophyta</taxon>
        <taxon>Tracheophyta</taxon>
        <taxon>Spermatophyta</taxon>
        <taxon>Magnoliopsida</taxon>
        <taxon>eudicotyledons</taxon>
        <taxon>Gunneridae</taxon>
        <taxon>Pentapetalae</taxon>
        <taxon>rosids</taxon>
        <taxon>malvids</taxon>
        <taxon>Malvales</taxon>
        <taxon>Malvaceae</taxon>
        <taxon>Malvoideae</taxon>
        <taxon>Hibiscus</taxon>
    </lineage>
</organism>
<dbReference type="PANTHER" id="PTHR32379">
    <property type="entry name" value="GUANIDINOACETATE N-METHYLTRANSFERASE"/>
    <property type="match status" value="1"/>
</dbReference>
<dbReference type="SUPFAM" id="SSF53335">
    <property type="entry name" value="S-adenosyl-L-methionine-dependent methyltransferases"/>
    <property type="match status" value="1"/>
</dbReference>
<dbReference type="Gene3D" id="3.40.50.150">
    <property type="entry name" value="Vaccinia Virus protein VP39"/>
    <property type="match status" value="1"/>
</dbReference>
<sequence length="120" mass="13787">MDSDSKAVMMGWEKPLMEAQAKAYGPATHTIVEAHPVVYERMLHTGWGKKNNVKIILGRWQDVVSQLGSYDGILFDTYGEYYKDLREFHQHLPKLLMVFVECGKTPVRLCLVEWENGTRG</sequence>
<dbReference type="Proteomes" id="UP001396334">
    <property type="component" value="Unassembled WGS sequence"/>
</dbReference>
<reference evidence="1 2" key="1">
    <citation type="journal article" date="2024" name="G3 (Bethesda)">
        <title>Genome assembly of Hibiscus sabdariffa L. provides insights into metabolisms of medicinal natural products.</title>
        <authorList>
            <person name="Kim T."/>
        </authorList>
    </citation>
    <scope>NUCLEOTIDE SEQUENCE [LARGE SCALE GENOMIC DNA]</scope>
    <source>
        <strain evidence="1">TK-2024</strain>
        <tissue evidence="1">Old leaves</tissue>
    </source>
</reference>
<evidence type="ECO:0000313" key="1">
    <source>
        <dbReference type="EMBL" id="KAK8988840.1"/>
    </source>
</evidence>
<protein>
    <submittedName>
        <fullName evidence="1">Uncharacterized protein</fullName>
    </submittedName>
</protein>
<evidence type="ECO:0000313" key="2">
    <source>
        <dbReference type="Proteomes" id="UP001396334"/>
    </source>
</evidence>
<proteinExistence type="predicted"/>
<accession>A0ABR2PKB3</accession>
<dbReference type="PANTHER" id="PTHR32379:SF1">
    <property type="entry name" value="GUANIDINOACETATE N-METHYLTRANSFERASE"/>
    <property type="match status" value="1"/>
</dbReference>
<keyword evidence="2" id="KW-1185">Reference proteome</keyword>
<comment type="caution">
    <text evidence="1">The sequence shown here is derived from an EMBL/GenBank/DDBJ whole genome shotgun (WGS) entry which is preliminary data.</text>
</comment>
<dbReference type="InterPro" id="IPR051038">
    <property type="entry name" value="RMT2/GAMT_Mtase"/>
</dbReference>
<gene>
    <name evidence="1" type="ORF">V6N11_030214</name>
</gene>